<feature type="signal peptide" evidence="2">
    <location>
        <begin position="1"/>
        <end position="31"/>
    </location>
</feature>
<dbReference type="EMBL" id="VUNJ01000018">
    <property type="protein sequence ID" value="MST93032.1"/>
    <property type="molecule type" value="Genomic_DNA"/>
</dbReference>
<gene>
    <name evidence="3" type="ORF">FYJ76_14015</name>
</gene>
<dbReference type="Proteomes" id="UP000431913">
    <property type="component" value="Unassembled WGS sequence"/>
</dbReference>
<dbReference type="PROSITE" id="PS51257">
    <property type="entry name" value="PROKAR_LIPOPROTEIN"/>
    <property type="match status" value="1"/>
</dbReference>
<evidence type="ECO:0000256" key="2">
    <source>
        <dbReference type="SAM" id="SignalP"/>
    </source>
</evidence>
<evidence type="ECO:0000313" key="3">
    <source>
        <dbReference type="EMBL" id="MST93032.1"/>
    </source>
</evidence>
<keyword evidence="2" id="KW-0732">Signal</keyword>
<feature type="coiled-coil region" evidence="1">
    <location>
        <begin position="217"/>
        <end position="244"/>
    </location>
</feature>
<dbReference type="AlphaFoldDB" id="A0A6I2U5S9"/>
<name>A0A6I2U5S9_9FIRM</name>
<keyword evidence="1" id="KW-0175">Coiled coil</keyword>
<keyword evidence="3" id="KW-0413">Isomerase</keyword>
<sequence>MMRLKESAKKCMACGVLVLMATALISCSHQSKPLLTINGREIFENEYEAVMQQNVAQTVQHFQTVYGAQYMENFWETEYQKESPAEYLSQVTIQALTQYVVQENLLAEYDLLPFHTYDDFLKQWKLENARREEAVQAGKVIYGPVSYEEWEYYQYLLANGLEELKRIYVQKGVIQQDEEALRKFLQNHPEIVSQPIDTIRLNALSCPYVADDGTLTMNSRERAYKAAEEARDLLQKNLVSMERIPDFVQQAEYCDLTFNNETARTDSLLTPQVFQWAQNAEKNDISDILEDNGAYWIVRLSCREATAQKPFEEIEDYVSVKYVEAEFNWIFQQALDRVQIHVDADALPVPKI</sequence>
<dbReference type="RefSeq" id="WP_139056133.1">
    <property type="nucleotide sequence ID" value="NZ_JAETPD010000020.1"/>
</dbReference>
<reference evidence="3 4" key="1">
    <citation type="submission" date="2019-08" db="EMBL/GenBank/DDBJ databases">
        <title>In-depth cultivation of the pig gut microbiome towards novel bacterial diversity and tailored functional studies.</title>
        <authorList>
            <person name="Wylensek D."/>
            <person name="Hitch T.C.A."/>
            <person name="Clavel T."/>
        </authorList>
    </citation>
    <scope>NUCLEOTIDE SEQUENCE [LARGE SCALE GENOMIC DNA]</scope>
    <source>
        <strain evidence="3 4">WCA3-601-WT-6J</strain>
    </source>
</reference>
<evidence type="ECO:0000313" key="4">
    <source>
        <dbReference type="Proteomes" id="UP000431913"/>
    </source>
</evidence>
<comment type="caution">
    <text evidence="3">The sequence shown here is derived from an EMBL/GenBank/DDBJ whole genome shotgun (WGS) entry which is preliminary data.</text>
</comment>
<evidence type="ECO:0000256" key="1">
    <source>
        <dbReference type="SAM" id="Coils"/>
    </source>
</evidence>
<protein>
    <submittedName>
        <fullName evidence="3">Peptidyl-prolyl cis-trans isomerase</fullName>
    </submittedName>
</protein>
<feature type="chain" id="PRO_5038788052" evidence="2">
    <location>
        <begin position="32"/>
        <end position="352"/>
    </location>
</feature>
<accession>A0A6I2U5S9</accession>
<dbReference type="GO" id="GO:0016853">
    <property type="term" value="F:isomerase activity"/>
    <property type="evidence" value="ECO:0007669"/>
    <property type="project" value="UniProtKB-KW"/>
</dbReference>
<proteinExistence type="predicted"/>
<organism evidence="3 4">
    <name type="scientific">Ruthenibacterium lactatiformans</name>
    <dbReference type="NCBI Taxonomy" id="1550024"/>
    <lineage>
        <taxon>Bacteria</taxon>
        <taxon>Bacillati</taxon>
        <taxon>Bacillota</taxon>
        <taxon>Clostridia</taxon>
        <taxon>Eubacteriales</taxon>
        <taxon>Oscillospiraceae</taxon>
        <taxon>Ruthenibacterium</taxon>
    </lineage>
</organism>